<dbReference type="AlphaFoldDB" id="A0A5J4Z5B4"/>
<dbReference type="SUPFAM" id="SSF53067">
    <property type="entry name" value="Actin-like ATPase domain"/>
    <property type="match status" value="2"/>
</dbReference>
<dbReference type="OrthoDB" id="7340501at2759"/>
<name>A0A5J4Z5B4_PORPP</name>
<feature type="compositionally biased region" description="Low complexity" evidence="3">
    <location>
        <begin position="431"/>
        <end position="449"/>
    </location>
</feature>
<feature type="region of interest" description="Disordered" evidence="3">
    <location>
        <begin position="646"/>
        <end position="669"/>
    </location>
</feature>
<gene>
    <name evidence="4" type="ORF">FVE85_6491</name>
</gene>
<feature type="compositionally biased region" description="Basic and acidic residues" evidence="3">
    <location>
        <begin position="868"/>
        <end position="878"/>
    </location>
</feature>
<evidence type="ECO:0000256" key="1">
    <source>
        <dbReference type="RuleBase" id="RU000487"/>
    </source>
</evidence>
<feature type="region of interest" description="Disordered" evidence="3">
    <location>
        <begin position="431"/>
        <end position="454"/>
    </location>
</feature>
<keyword evidence="2" id="KW-0175">Coiled coil</keyword>
<comment type="similarity">
    <text evidence="1">Belongs to the actin family.</text>
</comment>
<dbReference type="SMART" id="SM00268">
    <property type="entry name" value="ACTIN"/>
    <property type="match status" value="1"/>
</dbReference>
<dbReference type="Proteomes" id="UP000324585">
    <property type="component" value="Unassembled WGS sequence"/>
</dbReference>
<dbReference type="FunFam" id="3.30.420.40:FF:000058">
    <property type="entry name" value="Putative actin-related protein 5"/>
    <property type="match status" value="1"/>
</dbReference>
<accession>A0A5J4Z5B4</accession>
<dbReference type="OMA" id="YPFTEHV"/>
<evidence type="ECO:0000313" key="4">
    <source>
        <dbReference type="EMBL" id="KAA8498906.1"/>
    </source>
</evidence>
<feature type="coiled-coil region" evidence="2">
    <location>
        <begin position="573"/>
        <end position="626"/>
    </location>
</feature>
<proteinExistence type="inferred from homology"/>
<evidence type="ECO:0000256" key="3">
    <source>
        <dbReference type="SAM" id="MobiDB-lite"/>
    </source>
</evidence>
<dbReference type="PANTHER" id="PTHR11937">
    <property type="entry name" value="ACTIN"/>
    <property type="match status" value="1"/>
</dbReference>
<feature type="region of interest" description="Disordered" evidence="3">
    <location>
        <begin position="345"/>
        <end position="366"/>
    </location>
</feature>
<dbReference type="InterPro" id="IPR043129">
    <property type="entry name" value="ATPase_NBD"/>
</dbReference>
<sequence length="900" mass="99585">MEGRTYVMQNRDEAQAFAGQLTPEAYKAAGLADSSTAIVLDMGSSMVRAGYSSESAPRLIFPPVVTRGRERRKRNGVWDEVDVSKKNFVGYEAFGAFARSGARSLFEGNLMLNNYLIERLFDEVLVKLGLAEESEIMHPFVVTETVCQPNKIRASVVEILFEAYNAIGVVLGIDALFSYLYNSHKDASGSKEGPIGFRRECALIVDSSHTATHVLPIVNRKLAGSSCKRILVGGQQQTNTLQKRLQMNFPHHAAALTAARAEMVKENVCETIPTPFYADFLQKLRADQDAFERLKVTLKVPDALLPGSAGTASPVEVSPEEIERKKQLRAEAGRRLFEMMQAKRRANQAAAGGNGADGDKTGDSTGRWKRGKLRAIFTRQEADLMFEPLEDLFELESVLSLLEIVVQRQSERDVLADYESLGANGSSAAALPSGPGAAGANANPTGASSTTALGVTGSTLPATADGASDPAAKLDAANERLIFQAEDAFYRAVVKRKCRSVDQLKHDIIRAVEAVERAKKLVNNGDKVNAILEAFRNKKADDALLATADNKLTVEQIKEKRRLRVTRAANAVRDKAREQREAEKQRLADEMARRLQFKEEDPEAYLKELRAERDELLNRIKRREAARLSGSDRRSLASRNRMRLLAQQADGGAGGPKGGSDTFGMNDSDWDVYRDMQGDNSEEEDEEATRLEKIDEEILSMVPHDEIYKKPRGFDGLFYVPDSLDEIPLVFDRFRTMETVWQPSIIGVDQVGLAEAMTLSINSLPESLRPVIVQEVFLTGGVCNSPGFQDRVYNELRMAMPSGWGDKIQTWTAADPSLDAWRGAALFAQKGEGAFRDALISRQDYEEMGAEYLKEHLCSNQYVPSPPEAKDPDNYTRRKDSKKRRKDRELAARVGLPSSS</sequence>
<protein>
    <submittedName>
        <fullName evidence="4">Actin-related protein 5</fullName>
    </submittedName>
</protein>
<comment type="caution">
    <text evidence="4">The sequence shown here is derived from an EMBL/GenBank/DDBJ whole genome shotgun (WGS) entry which is preliminary data.</text>
</comment>
<keyword evidence="5" id="KW-1185">Reference proteome</keyword>
<dbReference type="Gene3D" id="3.30.420.40">
    <property type="match status" value="2"/>
</dbReference>
<reference evidence="5" key="1">
    <citation type="journal article" date="2019" name="Nat. Commun.">
        <title>Expansion of phycobilisome linker gene families in mesophilic red algae.</title>
        <authorList>
            <person name="Lee J."/>
            <person name="Kim D."/>
            <person name="Bhattacharya D."/>
            <person name="Yoon H.S."/>
        </authorList>
    </citation>
    <scope>NUCLEOTIDE SEQUENCE [LARGE SCALE GENOMIC DNA]</scope>
    <source>
        <strain evidence="5">CCMP 1328</strain>
    </source>
</reference>
<evidence type="ECO:0000256" key="2">
    <source>
        <dbReference type="SAM" id="Coils"/>
    </source>
</evidence>
<evidence type="ECO:0000313" key="5">
    <source>
        <dbReference type="Proteomes" id="UP000324585"/>
    </source>
</evidence>
<organism evidence="4 5">
    <name type="scientific">Porphyridium purpureum</name>
    <name type="common">Red alga</name>
    <name type="synonym">Porphyridium cruentum</name>
    <dbReference type="NCBI Taxonomy" id="35688"/>
    <lineage>
        <taxon>Eukaryota</taxon>
        <taxon>Rhodophyta</taxon>
        <taxon>Bangiophyceae</taxon>
        <taxon>Porphyridiales</taxon>
        <taxon>Porphyridiaceae</taxon>
        <taxon>Porphyridium</taxon>
    </lineage>
</organism>
<dbReference type="EMBL" id="VRMN01000001">
    <property type="protein sequence ID" value="KAA8498906.1"/>
    <property type="molecule type" value="Genomic_DNA"/>
</dbReference>
<dbReference type="InterPro" id="IPR004000">
    <property type="entry name" value="Actin"/>
</dbReference>
<feature type="region of interest" description="Disordered" evidence="3">
    <location>
        <begin position="861"/>
        <end position="900"/>
    </location>
</feature>
<dbReference type="Pfam" id="PF00022">
    <property type="entry name" value="Actin"/>
    <property type="match status" value="2"/>
</dbReference>